<comment type="caution">
    <text evidence="8">The sequence shown here is derived from an EMBL/GenBank/DDBJ whole genome shotgun (WGS) entry which is preliminary data.</text>
</comment>
<dbReference type="Pfam" id="PF00069">
    <property type="entry name" value="Pkinase"/>
    <property type="match status" value="2"/>
</dbReference>
<accession>A0AAN5CF04</accession>
<dbReference type="PANTHER" id="PTHR11042">
    <property type="entry name" value="EUKARYOTIC TRANSLATION INITIATION FACTOR 2-ALPHA KINASE EIF2-ALPHA KINASE -RELATED"/>
    <property type="match status" value="1"/>
</dbReference>
<proteinExistence type="inferred from homology"/>
<reference evidence="9" key="1">
    <citation type="submission" date="2022-10" db="EMBL/GenBank/DDBJ databases">
        <title>Genome assembly of Pristionchus species.</title>
        <authorList>
            <person name="Yoshida K."/>
            <person name="Sommer R.J."/>
        </authorList>
    </citation>
    <scope>NUCLEOTIDE SEQUENCE [LARGE SCALE GENOMIC DNA]</scope>
    <source>
        <strain evidence="9">RS5460</strain>
    </source>
</reference>
<dbReference type="EMBL" id="BTRK01000002">
    <property type="protein sequence ID" value="GMR39426.1"/>
    <property type="molecule type" value="Genomic_DNA"/>
</dbReference>
<keyword evidence="9" id="KW-1185">Reference proteome</keyword>
<dbReference type="Gene3D" id="3.30.200.20">
    <property type="entry name" value="Phosphorylase Kinase, domain 1"/>
    <property type="match status" value="1"/>
</dbReference>
<dbReference type="PROSITE" id="PS00108">
    <property type="entry name" value="PROTEIN_KINASE_ST"/>
    <property type="match status" value="1"/>
</dbReference>
<feature type="binding site" evidence="6">
    <location>
        <position position="327"/>
    </location>
    <ligand>
        <name>ATP</name>
        <dbReference type="ChEBI" id="CHEBI:30616"/>
    </ligand>
</feature>
<dbReference type="GO" id="GO:0004694">
    <property type="term" value="F:eukaryotic translation initiation factor 2alpha kinase activity"/>
    <property type="evidence" value="ECO:0007669"/>
    <property type="project" value="TreeGrafter"/>
</dbReference>
<keyword evidence="4 6" id="KW-0067">ATP-binding</keyword>
<organism evidence="8 9">
    <name type="scientific">Pristionchus mayeri</name>
    <dbReference type="NCBI Taxonomy" id="1317129"/>
    <lineage>
        <taxon>Eukaryota</taxon>
        <taxon>Metazoa</taxon>
        <taxon>Ecdysozoa</taxon>
        <taxon>Nematoda</taxon>
        <taxon>Chromadorea</taxon>
        <taxon>Rhabditida</taxon>
        <taxon>Rhabditina</taxon>
        <taxon>Diplogasteromorpha</taxon>
        <taxon>Diplogasteroidea</taxon>
        <taxon>Neodiplogasteridae</taxon>
        <taxon>Pristionchus</taxon>
    </lineage>
</organism>
<evidence type="ECO:0000313" key="9">
    <source>
        <dbReference type="Proteomes" id="UP001328107"/>
    </source>
</evidence>
<feature type="domain" description="Protein kinase" evidence="7">
    <location>
        <begin position="298"/>
        <end position="549"/>
    </location>
</feature>
<sequence length="549" mass="63204">FSGVNVLKVTRKERIPDSTWIYQTDDGTIFYYYYVSPKKLYVKWMGNNIYARLPGEDLAYPSVHGNAMYFVESTKKIYKVMFTPSNGIQGGYLRDLSEGEKLHGSGLCSRLRDGQRYVYGMWEDPNRAGIIIDVPPHILDDHIMRRVHRGKVIFTNINNLPEENCPKVVQLSEKVIVIEAPENHPAIYVNDYSPFIYIANKEEHIYVHDTRTMEPLQLADADYIAYVAGVHNGEITVYATMSDGWYLVTAQLPREYVRWNNLTTAQHSEETVSRINRNLTNRNNGSGKGFESEFLKKFKPKKIIGQGAFGCVFEAENIVDEWIYAVKRIAISHDEETHNEILREVRMMARLDHPGIVRYHNTWLEYPAPGKQMKVDLQYLDSLGKPSTNYRLNYPYNSAFVYVQMQISPCCGRYICSRFVQLCKYSLGEWLDSNRASASRSLHKIKHWFKQIISAIAYIHKKGIIHRDLKPANILIFEEDTLKVCDLGLSTPRVVEEGGTEGYRTGEIGTVMYMSPEQNVAFPKYSSKTDVFALGLIFIEMCEWKPHTS</sequence>
<dbReference type="InterPro" id="IPR011009">
    <property type="entry name" value="Kinase-like_dom_sf"/>
</dbReference>
<dbReference type="GO" id="GO:0005634">
    <property type="term" value="C:nucleus"/>
    <property type="evidence" value="ECO:0007669"/>
    <property type="project" value="TreeGrafter"/>
</dbReference>
<dbReference type="PANTHER" id="PTHR11042:SF91">
    <property type="entry name" value="EUKARYOTIC TRANSLATION INITIATION FACTOR 2-ALPHA KINASE"/>
    <property type="match status" value="1"/>
</dbReference>
<comment type="similarity">
    <text evidence="5">Belongs to the protein kinase superfamily. Ser/Thr protein kinase family. GCN2 subfamily.</text>
</comment>
<keyword evidence="2 6" id="KW-0547">Nucleotide-binding</keyword>
<dbReference type="PROSITE" id="PS50011">
    <property type="entry name" value="PROTEIN_KINASE_DOM"/>
    <property type="match status" value="1"/>
</dbReference>
<evidence type="ECO:0000259" key="7">
    <source>
        <dbReference type="PROSITE" id="PS50011"/>
    </source>
</evidence>
<dbReference type="InterPro" id="IPR017441">
    <property type="entry name" value="Protein_kinase_ATP_BS"/>
</dbReference>
<evidence type="ECO:0000256" key="1">
    <source>
        <dbReference type="ARBA" id="ARBA00022679"/>
    </source>
</evidence>
<dbReference type="InterPro" id="IPR008271">
    <property type="entry name" value="Ser/Thr_kinase_AS"/>
</dbReference>
<evidence type="ECO:0000256" key="2">
    <source>
        <dbReference type="ARBA" id="ARBA00022741"/>
    </source>
</evidence>
<dbReference type="InterPro" id="IPR000719">
    <property type="entry name" value="Prot_kinase_dom"/>
</dbReference>
<dbReference type="InterPro" id="IPR050339">
    <property type="entry name" value="CC_SR_Kinase"/>
</dbReference>
<dbReference type="GO" id="GO:0005524">
    <property type="term" value="F:ATP binding"/>
    <property type="evidence" value="ECO:0007669"/>
    <property type="project" value="UniProtKB-UniRule"/>
</dbReference>
<dbReference type="SUPFAM" id="SSF56112">
    <property type="entry name" value="Protein kinase-like (PK-like)"/>
    <property type="match status" value="1"/>
</dbReference>
<dbReference type="PROSITE" id="PS00107">
    <property type="entry name" value="PROTEIN_KINASE_ATP"/>
    <property type="match status" value="1"/>
</dbReference>
<evidence type="ECO:0000256" key="3">
    <source>
        <dbReference type="ARBA" id="ARBA00022777"/>
    </source>
</evidence>
<dbReference type="SMART" id="SM00220">
    <property type="entry name" value="S_TKc"/>
    <property type="match status" value="1"/>
</dbReference>
<dbReference type="GO" id="GO:0005737">
    <property type="term" value="C:cytoplasm"/>
    <property type="evidence" value="ECO:0007669"/>
    <property type="project" value="TreeGrafter"/>
</dbReference>
<feature type="non-terminal residue" evidence="8">
    <location>
        <position position="1"/>
    </location>
</feature>
<dbReference type="FunFam" id="3.30.200.20:FF:000706">
    <property type="entry name" value="Protein kinase"/>
    <property type="match status" value="1"/>
</dbReference>
<dbReference type="Proteomes" id="UP001328107">
    <property type="component" value="Unassembled WGS sequence"/>
</dbReference>
<protein>
    <recommendedName>
        <fullName evidence="7">Protein kinase domain-containing protein</fullName>
    </recommendedName>
</protein>
<gene>
    <name evidence="8" type="ORF">PMAYCL1PPCAC_09621</name>
</gene>
<dbReference type="Gene3D" id="1.10.510.10">
    <property type="entry name" value="Transferase(Phosphotransferase) domain 1"/>
    <property type="match status" value="1"/>
</dbReference>
<name>A0AAN5CF04_9BILA</name>
<evidence type="ECO:0000256" key="6">
    <source>
        <dbReference type="PROSITE-ProRule" id="PRU10141"/>
    </source>
</evidence>
<evidence type="ECO:0000313" key="8">
    <source>
        <dbReference type="EMBL" id="GMR39426.1"/>
    </source>
</evidence>
<evidence type="ECO:0000256" key="5">
    <source>
        <dbReference type="ARBA" id="ARBA00037982"/>
    </source>
</evidence>
<keyword evidence="1" id="KW-0808">Transferase</keyword>
<dbReference type="AlphaFoldDB" id="A0AAN5CF04"/>
<evidence type="ECO:0000256" key="4">
    <source>
        <dbReference type="ARBA" id="ARBA00022840"/>
    </source>
</evidence>
<keyword evidence="3" id="KW-0418">Kinase</keyword>